<name>A0A370L1S7_9HYPH</name>
<reference evidence="3" key="1">
    <citation type="submission" date="2018-07" db="EMBL/GenBank/DDBJ databases">
        <authorList>
            <person name="Safronova V.I."/>
            <person name="Chirak E.R."/>
            <person name="Sazanova A.L."/>
        </authorList>
    </citation>
    <scope>NUCLEOTIDE SEQUENCE [LARGE SCALE GENOMIC DNA]</scope>
    <source>
        <strain evidence="3">RCAM04685</strain>
    </source>
</reference>
<sequence>MIAPLEATVAWLRRAAPAALLLVGLAASPAGAGDFEVENLTLDFGAYKVTAPKLQVKGSPLEREAFVALFDKSAGESGSARMARLNVDEISAPELTIEQILGTETESTTYRAIVLSDIRDGKVARGETTGGTMTGSDPIRGEYKAISAEGLDLRQIIRVLAERAAPGAEEKALPLYSLMTYEGGTLEQSGSVKASYGKASDRNLKGKAGPASLTELLTTILREGQEKVAGADKDDDAQQEADKRVAQAMIALTEMLEFGSGELRDLVIEGTMPLPMSLRIARIAYGENASPQGGMAVEGTEFGMGGEKKLAMVKLDSLKAFDFAVGPALRELIGEYAKPDDEAFEDWRKLMPKLGTLQIAGFTYDMPFQTGFSIGSLEAKVSNQFEGLPTDLSIAIETLKLPLSGPLLLYTNALSGLGYQEVNLSARLDLAWQEATSEIALRSLSLDGAGIGRLSASATLGNIGKDVFSSDLAVMQIAALGATAKALDVRLENAGLAERLVEEQAKQKKRKPADVQREYGALAKIMLSGLLGKSADAKALVDAAARFVAKPGVMTVQAKAKASSGLGLADVIAVTDPAEVFKKIDVTANAE</sequence>
<protein>
    <recommendedName>
        <fullName evidence="4">DUF945 family protein</fullName>
    </recommendedName>
</protein>
<dbReference type="Proteomes" id="UP000255207">
    <property type="component" value="Unassembled WGS sequence"/>
</dbReference>
<comment type="caution">
    <text evidence="2">The sequence shown here is derived from an EMBL/GenBank/DDBJ whole genome shotgun (WGS) entry which is preliminary data.</text>
</comment>
<evidence type="ECO:0000313" key="2">
    <source>
        <dbReference type="EMBL" id="RDJ21519.1"/>
    </source>
</evidence>
<dbReference type="RefSeq" id="WP_114831267.1">
    <property type="nucleotide sequence ID" value="NZ_QQTO01000033.1"/>
</dbReference>
<evidence type="ECO:0000256" key="1">
    <source>
        <dbReference type="SAM" id="SignalP"/>
    </source>
</evidence>
<dbReference type="OrthoDB" id="8145316at2"/>
<dbReference type="EMBL" id="QQTP01000012">
    <property type="protein sequence ID" value="RDJ21519.1"/>
    <property type="molecule type" value="Genomic_DNA"/>
</dbReference>
<organism evidence="2 3">
    <name type="scientific">Bosea caraganae</name>
    <dbReference type="NCBI Taxonomy" id="2763117"/>
    <lineage>
        <taxon>Bacteria</taxon>
        <taxon>Pseudomonadati</taxon>
        <taxon>Pseudomonadota</taxon>
        <taxon>Alphaproteobacteria</taxon>
        <taxon>Hyphomicrobiales</taxon>
        <taxon>Boseaceae</taxon>
        <taxon>Bosea</taxon>
    </lineage>
</organism>
<keyword evidence="3" id="KW-1185">Reference proteome</keyword>
<feature type="chain" id="PRO_5030068261" description="DUF945 family protein" evidence="1">
    <location>
        <begin position="33"/>
        <end position="591"/>
    </location>
</feature>
<keyword evidence="1" id="KW-0732">Signal</keyword>
<proteinExistence type="predicted"/>
<dbReference type="AlphaFoldDB" id="A0A370L1S7"/>
<gene>
    <name evidence="2" type="ORF">DWE98_21060</name>
</gene>
<evidence type="ECO:0000313" key="3">
    <source>
        <dbReference type="Proteomes" id="UP000255207"/>
    </source>
</evidence>
<evidence type="ECO:0008006" key="4">
    <source>
        <dbReference type="Google" id="ProtNLM"/>
    </source>
</evidence>
<accession>A0A370L1S7</accession>
<feature type="signal peptide" evidence="1">
    <location>
        <begin position="1"/>
        <end position="32"/>
    </location>
</feature>